<dbReference type="EMBL" id="JAATTO010000043">
    <property type="protein sequence ID" value="MBC9981948.1"/>
    <property type="molecule type" value="Genomic_DNA"/>
</dbReference>
<organism evidence="1 2">
    <name type="scientific">Bradyrhizobium campsiandrae</name>
    <dbReference type="NCBI Taxonomy" id="1729892"/>
    <lineage>
        <taxon>Bacteria</taxon>
        <taxon>Pseudomonadati</taxon>
        <taxon>Pseudomonadota</taxon>
        <taxon>Alphaproteobacteria</taxon>
        <taxon>Hyphomicrobiales</taxon>
        <taxon>Nitrobacteraceae</taxon>
        <taxon>Bradyrhizobium</taxon>
    </lineage>
</organism>
<name>A0ABR7UDH4_9BRAD</name>
<reference evidence="1 2" key="1">
    <citation type="journal article" date="2020" name="Arch. Microbiol.">
        <title>Bradyrhizobium campsiandrae sp. nov., a nitrogen-fixing bacterial strain isolated from a native leguminous tree from the Amazon adapted to flooded conditions.</title>
        <authorList>
            <person name="Cabral Michel D."/>
            <person name="Martins da Costa E."/>
            <person name="Azarias Guimaraes A."/>
            <person name="Soares de Carvalho T."/>
            <person name="Santos de Castro Caputo P."/>
            <person name="Willems A."/>
            <person name="de Souza Moreira F.M."/>
        </authorList>
    </citation>
    <scope>NUCLEOTIDE SEQUENCE [LARGE SCALE GENOMIC DNA]</scope>
    <source>
        <strain evidence="2">INPA 384B</strain>
    </source>
</reference>
<gene>
    <name evidence="1" type="ORF">HA482_27425</name>
</gene>
<accession>A0ABR7UDH4</accession>
<evidence type="ECO:0000313" key="1">
    <source>
        <dbReference type="EMBL" id="MBC9981948.1"/>
    </source>
</evidence>
<dbReference type="RefSeq" id="WP_188104691.1">
    <property type="nucleotide sequence ID" value="NZ_JAANIH010000042.1"/>
</dbReference>
<evidence type="ECO:0000313" key="2">
    <source>
        <dbReference type="Proteomes" id="UP000639516"/>
    </source>
</evidence>
<dbReference type="Proteomes" id="UP000639516">
    <property type="component" value="Unassembled WGS sequence"/>
</dbReference>
<comment type="caution">
    <text evidence="1">The sequence shown here is derived from an EMBL/GenBank/DDBJ whole genome shotgun (WGS) entry which is preliminary data.</text>
</comment>
<proteinExistence type="predicted"/>
<dbReference type="Gene3D" id="1.10.10.2910">
    <property type="match status" value="1"/>
</dbReference>
<protein>
    <recommendedName>
        <fullName evidence="3">IrrE N-terminal-like domain-containing protein</fullName>
    </recommendedName>
</protein>
<evidence type="ECO:0008006" key="3">
    <source>
        <dbReference type="Google" id="ProtNLM"/>
    </source>
</evidence>
<sequence>MTRPDDSLLTPQQLADVQRHADRLLRDAGAYGIFPTPVKTIMEAAKLTVVDDQILNESFLKRFIVSAKASVATIKSALSKVLGLFEANDRLVVIDKDIPLPRIPFVKLHEAGHGTMPHQSKVYSLIHDCEKTLDPDIHDLFEREANVFASEALFQGDVFAQHAHDSEFGFKAAMALAKQFGGSNYATFRRYIKTNPSACCLVVLEPGIFPDPVNSFRVEIRRIVVSTTFHRMYDGEAFGNTIFSGHALGRLVPRGAKQRMVPPSTVTLVDRNGDRRECVGQAFKTPHQTFILVRDERPIAPQIAVPSLVGIRRP</sequence>
<keyword evidence="2" id="KW-1185">Reference proteome</keyword>